<evidence type="ECO:0000256" key="1">
    <source>
        <dbReference type="SAM" id="Phobius"/>
    </source>
</evidence>
<dbReference type="AlphaFoldDB" id="A0A6J5ZH09"/>
<evidence type="ECO:0000313" key="2">
    <source>
        <dbReference type="EMBL" id="CAB4340059.1"/>
    </source>
</evidence>
<sequence>MIGAILLGLIAGTVGRLLVPDMWSELSGPKSWFFSLCLGLSGAILGYLIFTVGLGIGDSNVFDLGGLLSAIIGVIILLPFVGIFARLRRGKQK</sequence>
<keyword evidence="1" id="KW-0812">Transmembrane</keyword>
<accession>A0A6J5ZH09</accession>
<organism evidence="2">
    <name type="scientific">freshwater metagenome</name>
    <dbReference type="NCBI Taxonomy" id="449393"/>
    <lineage>
        <taxon>unclassified sequences</taxon>
        <taxon>metagenomes</taxon>
        <taxon>ecological metagenomes</taxon>
    </lineage>
</organism>
<dbReference type="EMBL" id="CAESAO010000028">
    <property type="protein sequence ID" value="CAB4340059.1"/>
    <property type="molecule type" value="Genomic_DNA"/>
</dbReference>
<proteinExistence type="predicted"/>
<feature type="transmembrane region" description="Helical" evidence="1">
    <location>
        <begin position="32"/>
        <end position="57"/>
    </location>
</feature>
<name>A0A6J5ZH09_9ZZZZ</name>
<feature type="transmembrane region" description="Helical" evidence="1">
    <location>
        <begin position="64"/>
        <end position="85"/>
    </location>
</feature>
<reference evidence="2" key="1">
    <citation type="submission" date="2020-05" db="EMBL/GenBank/DDBJ databases">
        <authorList>
            <person name="Chiriac C."/>
            <person name="Salcher M."/>
            <person name="Ghai R."/>
            <person name="Kavagutti S V."/>
        </authorList>
    </citation>
    <scope>NUCLEOTIDE SEQUENCE</scope>
</reference>
<gene>
    <name evidence="2" type="ORF">UFOPK3522_00508</name>
</gene>
<keyword evidence="1" id="KW-0472">Membrane</keyword>
<keyword evidence="1" id="KW-1133">Transmembrane helix</keyword>
<protein>
    <submittedName>
        <fullName evidence="2">Unannotated protein</fullName>
    </submittedName>
</protein>